<feature type="transmembrane region" description="Helical" evidence="8">
    <location>
        <begin position="177"/>
        <end position="196"/>
    </location>
</feature>
<accession>A0A1G5JIA6</accession>
<organism evidence="9 10">
    <name type="scientific">Flavobacterium caeni</name>
    <dbReference type="NCBI Taxonomy" id="490189"/>
    <lineage>
        <taxon>Bacteria</taxon>
        <taxon>Pseudomonadati</taxon>
        <taxon>Bacteroidota</taxon>
        <taxon>Flavobacteriia</taxon>
        <taxon>Flavobacteriales</taxon>
        <taxon>Flavobacteriaceae</taxon>
        <taxon>Flavobacterium</taxon>
    </lineage>
</organism>
<keyword evidence="3" id="KW-1003">Cell membrane</keyword>
<feature type="binding site" evidence="7">
    <location>
        <position position="82"/>
    </location>
    <ligand>
        <name>Zn(2+)</name>
        <dbReference type="ChEBI" id="CHEBI:29105"/>
    </ligand>
</feature>
<dbReference type="STRING" id="490189.SAMN02927903_02731"/>
<dbReference type="GO" id="GO:0140911">
    <property type="term" value="F:pore-forming activity"/>
    <property type="evidence" value="ECO:0007669"/>
    <property type="project" value="InterPro"/>
</dbReference>
<evidence type="ECO:0000256" key="5">
    <source>
        <dbReference type="ARBA" id="ARBA00022989"/>
    </source>
</evidence>
<protein>
    <submittedName>
        <fullName evidence="9">Hemolysin III</fullName>
    </submittedName>
</protein>
<comment type="similarity">
    <text evidence="2">Belongs to the UPF0073 (Hly-III) family.</text>
</comment>
<sequence>MNPTDILPNPTPVKTMVRRKRNRKREEFFNVVTHGAGVVLSAVALALMTHLSATRGTTLQLFVSVVFGSSLVLLYAASTLYHAMSRLRWKRRFQIIDHLCIYVLIAGTYTPVALLGLKGNWGWTIFALIWIFAGIGFVFKLSPLRKREKLSLLLYLAMGWLIVIALGPLLKNMATEPLLLLLMGGVCYTGGVYFFVKERVPYYHAVWHVFVLAGSAFHFFGIFLYLLPTA</sequence>
<feature type="transmembrane region" description="Helical" evidence="8">
    <location>
        <begin position="95"/>
        <end position="115"/>
    </location>
</feature>
<dbReference type="PANTHER" id="PTHR20855:SF3">
    <property type="entry name" value="LD03007P"/>
    <property type="match status" value="1"/>
</dbReference>
<proteinExistence type="inferred from homology"/>
<feature type="transmembrane region" description="Helical" evidence="8">
    <location>
        <begin position="152"/>
        <end position="171"/>
    </location>
</feature>
<feature type="binding site" evidence="7">
    <location>
        <position position="208"/>
    </location>
    <ligand>
        <name>Zn(2+)</name>
        <dbReference type="ChEBI" id="CHEBI:29105"/>
    </ligand>
</feature>
<dbReference type="Proteomes" id="UP000199354">
    <property type="component" value="Unassembled WGS sequence"/>
</dbReference>
<dbReference type="GO" id="GO:0046872">
    <property type="term" value="F:metal ion binding"/>
    <property type="evidence" value="ECO:0007669"/>
    <property type="project" value="UniProtKB-KW"/>
</dbReference>
<dbReference type="Pfam" id="PF03006">
    <property type="entry name" value="HlyIII"/>
    <property type="match status" value="1"/>
</dbReference>
<feature type="transmembrane region" description="Helical" evidence="8">
    <location>
        <begin position="28"/>
        <end position="49"/>
    </location>
</feature>
<dbReference type="GO" id="GO:0005886">
    <property type="term" value="C:plasma membrane"/>
    <property type="evidence" value="ECO:0007669"/>
    <property type="project" value="UniProtKB-SubCell"/>
</dbReference>
<dbReference type="AlphaFoldDB" id="A0A1G5JIA6"/>
<keyword evidence="7" id="KW-0479">Metal-binding</keyword>
<feature type="binding site" evidence="7">
    <location>
        <position position="204"/>
    </location>
    <ligand>
        <name>Zn(2+)</name>
        <dbReference type="ChEBI" id="CHEBI:29105"/>
    </ligand>
</feature>
<evidence type="ECO:0000313" key="10">
    <source>
        <dbReference type="Proteomes" id="UP000199354"/>
    </source>
</evidence>
<evidence type="ECO:0000256" key="2">
    <source>
        <dbReference type="ARBA" id="ARBA00008488"/>
    </source>
</evidence>
<dbReference type="EMBL" id="FMVF01000014">
    <property type="protein sequence ID" value="SCY88112.1"/>
    <property type="molecule type" value="Genomic_DNA"/>
</dbReference>
<evidence type="ECO:0000256" key="7">
    <source>
        <dbReference type="PIRSR" id="PIRSR604254-1"/>
    </source>
</evidence>
<dbReference type="NCBIfam" id="TIGR01065">
    <property type="entry name" value="hlyIII"/>
    <property type="match status" value="1"/>
</dbReference>
<dbReference type="PANTHER" id="PTHR20855">
    <property type="entry name" value="ADIPOR/PROGESTIN RECEPTOR-RELATED"/>
    <property type="match status" value="1"/>
</dbReference>
<evidence type="ECO:0000256" key="3">
    <source>
        <dbReference type="ARBA" id="ARBA00022475"/>
    </source>
</evidence>
<dbReference type="RefSeq" id="WP_170826871.1">
    <property type="nucleotide sequence ID" value="NZ_FMVF01000014.1"/>
</dbReference>
<evidence type="ECO:0000313" key="9">
    <source>
        <dbReference type="EMBL" id="SCY88112.1"/>
    </source>
</evidence>
<evidence type="ECO:0000256" key="4">
    <source>
        <dbReference type="ARBA" id="ARBA00022692"/>
    </source>
</evidence>
<keyword evidence="4 8" id="KW-0812">Transmembrane</keyword>
<evidence type="ECO:0000256" key="6">
    <source>
        <dbReference type="ARBA" id="ARBA00023136"/>
    </source>
</evidence>
<gene>
    <name evidence="9" type="ORF">SAMN02927903_02731</name>
</gene>
<dbReference type="InterPro" id="IPR005744">
    <property type="entry name" value="Hy-lIII"/>
</dbReference>
<dbReference type="InterPro" id="IPR004254">
    <property type="entry name" value="AdipoR/HlyIII-related"/>
</dbReference>
<evidence type="ECO:0000256" key="1">
    <source>
        <dbReference type="ARBA" id="ARBA00004651"/>
    </source>
</evidence>
<evidence type="ECO:0000256" key="8">
    <source>
        <dbReference type="SAM" id="Phobius"/>
    </source>
</evidence>
<feature type="transmembrane region" description="Helical" evidence="8">
    <location>
        <begin position="121"/>
        <end position="140"/>
    </location>
</feature>
<keyword evidence="10" id="KW-1185">Reference proteome</keyword>
<keyword evidence="5 8" id="KW-1133">Transmembrane helix</keyword>
<feature type="transmembrane region" description="Helical" evidence="8">
    <location>
        <begin position="61"/>
        <end position="83"/>
    </location>
</feature>
<comment type="subcellular location">
    <subcellularLocation>
        <location evidence="1">Cell membrane</location>
        <topology evidence="1">Multi-pass membrane protein</topology>
    </subcellularLocation>
</comment>
<keyword evidence="7" id="KW-0862">Zinc</keyword>
<name>A0A1G5JIA6_9FLAO</name>
<feature type="transmembrane region" description="Helical" evidence="8">
    <location>
        <begin position="205"/>
        <end position="227"/>
    </location>
</feature>
<reference evidence="9 10" key="1">
    <citation type="submission" date="2016-10" db="EMBL/GenBank/DDBJ databases">
        <authorList>
            <person name="de Groot N.N."/>
        </authorList>
    </citation>
    <scope>NUCLEOTIDE SEQUENCE [LARGE SCALE GENOMIC DNA]</scope>
    <source>
        <strain evidence="9 10">CGMCC 1.7031</strain>
    </source>
</reference>
<keyword evidence="6 8" id="KW-0472">Membrane</keyword>